<reference evidence="2 3" key="1">
    <citation type="journal article" date="2024" name="Plant J.">
        <title>Genome sequences and population genomics reveal climatic adaptation and genomic divergence between two closely related sweetgum species.</title>
        <authorList>
            <person name="Xu W.Q."/>
            <person name="Ren C.Q."/>
            <person name="Zhang X.Y."/>
            <person name="Comes H.P."/>
            <person name="Liu X.H."/>
            <person name="Li Y.G."/>
            <person name="Kettle C.J."/>
            <person name="Jalonen R."/>
            <person name="Gaisberger H."/>
            <person name="Ma Y.Z."/>
            <person name="Qiu Y.X."/>
        </authorList>
    </citation>
    <scope>NUCLEOTIDE SEQUENCE [LARGE SCALE GENOMIC DNA]</scope>
    <source>
        <strain evidence="2">Hangzhou</strain>
    </source>
</reference>
<name>A0AAP0RKG0_LIQFO</name>
<feature type="region of interest" description="Disordered" evidence="1">
    <location>
        <begin position="44"/>
        <end position="74"/>
    </location>
</feature>
<dbReference type="AlphaFoldDB" id="A0AAP0RKG0"/>
<organism evidence="2 3">
    <name type="scientific">Liquidambar formosana</name>
    <name type="common">Formosan gum</name>
    <dbReference type="NCBI Taxonomy" id="63359"/>
    <lineage>
        <taxon>Eukaryota</taxon>
        <taxon>Viridiplantae</taxon>
        <taxon>Streptophyta</taxon>
        <taxon>Embryophyta</taxon>
        <taxon>Tracheophyta</taxon>
        <taxon>Spermatophyta</taxon>
        <taxon>Magnoliopsida</taxon>
        <taxon>eudicotyledons</taxon>
        <taxon>Gunneridae</taxon>
        <taxon>Pentapetalae</taxon>
        <taxon>Saxifragales</taxon>
        <taxon>Altingiaceae</taxon>
        <taxon>Liquidambar</taxon>
    </lineage>
</organism>
<comment type="caution">
    <text evidence="2">The sequence shown here is derived from an EMBL/GenBank/DDBJ whole genome shotgun (WGS) entry which is preliminary data.</text>
</comment>
<gene>
    <name evidence="2" type="ORF">L1049_028142</name>
</gene>
<evidence type="ECO:0000313" key="2">
    <source>
        <dbReference type="EMBL" id="KAK9278570.1"/>
    </source>
</evidence>
<sequence length="74" mass="8259">MRFGGWTASVHFRCINDWTNDLSGRPIWGFQGPEVEAFMSAERRKTGNQYPKDTALKDRANPVIGAQQGASETT</sequence>
<evidence type="ECO:0000256" key="1">
    <source>
        <dbReference type="SAM" id="MobiDB-lite"/>
    </source>
</evidence>
<proteinExistence type="predicted"/>
<accession>A0AAP0RKG0</accession>
<dbReference type="Proteomes" id="UP001415857">
    <property type="component" value="Unassembled WGS sequence"/>
</dbReference>
<dbReference type="EMBL" id="JBBPBK010000009">
    <property type="protein sequence ID" value="KAK9278570.1"/>
    <property type="molecule type" value="Genomic_DNA"/>
</dbReference>
<keyword evidence="3" id="KW-1185">Reference proteome</keyword>
<evidence type="ECO:0000313" key="3">
    <source>
        <dbReference type="Proteomes" id="UP001415857"/>
    </source>
</evidence>
<protein>
    <submittedName>
        <fullName evidence="2">Uncharacterized protein</fullName>
    </submittedName>
</protein>